<name>F0RRT4_SPHGB</name>
<accession>F0RRT4</accession>
<dbReference type="Gene3D" id="3.40.710.10">
    <property type="entry name" value="DD-peptidase/beta-lactamase superfamily"/>
    <property type="match status" value="1"/>
</dbReference>
<feature type="domain" description="Beta-lactamase class A catalytic" evidence="2">
    <location>
        <begin position="136"/>
        <end position="314"/>
    </location>
</feature>
<dbReference type="Proteomes" id="UP000008466">
    <property type="component" value="Chromosome"/>
</dbReference>
<dbReference type="InterPro" id="IPR045155">
    <property type="entry name" value="Beta-lactam_cat"/>
</dbReference>
<dbReference type="STRING" id="158189.SpiBuddy_2730"/>
<proteinExistence type="predicted"/>
<dbReference type="HOGENOM" id="CLU_042385_0_0_12"/>
<evidence type="ECO:0000259" key="2">
    <source>
        <dbReference type="Pfam" id="PF13354"/>
    </source>
</evidence>
<gene>
    <name evidence="3" type="ordered locus">SpiBuddy_2730</name>
</gene>
<dbReference type="AlphaFoldDB" id="F0RRT4"/>
<dbReference type="RefSeq" id="WP_013608383.1">
    <property type="nucleotide sequence ID" value="NC_015152.1"/>
</dbReference>
<dbReference type="SUPFAM" id="SSF56601">
    <property type="entry name" value="beta-lactamase/transpeptidase-like"/>
    <property type="match status" value="1"/>
</dbReference>
<protein>
    <submittedName>
        <fullName evidence="3">Beta-lactamase-like protein</fullName>
    </submittedName>
</protein>
<dbReference type="GO" id="GO:0046677">
    <property type="term" value="P:response to antibiotic"/>
    <property type="evidence" value="ECO:0007669"/>
    <property type="project" value="InterPro"/>
</dbReference>
<dbReference type="InterPro" id="IPR012338">
    <property type="entry name" value="Beta-lactam/transpept-like"/>
</dbReference>
<reference evidence="4" key="1">
    <citation type="submission" date="2011-02" db="EMBL/GenBank/DDBJ databases">
        <title>Complete sequence of Spirochaeta sp. Buddy.</title>
        <authorList>
            <person name="Lucas S."/>
            <person name="Copeland A."/>
            <person name="Lapidus A."/>
            <person name="Cheng J.-F."/>
            <person name="Goodwin L."/>
            <person name="Pitluck S."/>
            <person name="Zeytun A."/>
            <person name="Detter J.C."/>
            <person name="Han C."/>
            <person name="Tapia R."/>
            <person name="Land M."/>
            <person name="Hauser L."/>
            <person name="Kyrpides N."/>
            <person name="Ivanova N."/>
            <person name="Mikhailova N."/>
            <person name="Pagani I."/>
            <person name="Ritalahti K.M."/>
            <person name="Loeffler F.E."/>
            <person name="Woyke T."/>
        </authorList>
    </citation>
    <scope>NUCLEOTIDE SEQUENCE [LARGE SCALE GENOMIC DNA]</scope>
    <source>
        <strain evidence="4">ATCC BAA-1886 / DSM 22777 / Buddy</strain>
    </source>
</reference>
<dbReference type="PANTHER" id="PTHR35333:SF5">
    <property type="entry name" value="CONSERVED LIPOPROTEIN LPQF-RELATED"/>
    <property type="match status" value="1"/>
</dbReference>
<evidence type="ECO:0000313" key="4">
    <source>
        <dbReference type="Proteomes" id="UP000008466"/>
    </source>
</evidence>
<evidence type="ECO:0000256" key="1">
    <source>
        <dbReference type="ARBA" id="ARBA00001526"/>
    </source>
</evidence>
<organism evidence="3 4">
    <name type="scientific">Sphaerochaeta globosa (strain ATCC BAA-1886 / DSM 22777 / Buddy)</name>
    <name type="common">Spirochaeta sp. (strain Buddy)</name>
    <dbReference type="NCBI Taxonomy" id="158189"/>
    <lineage>
        <taxon>Bacteria</taxon>
        <taxon>Pseudomonadati</taxon>
        <taxon>Spirochaetota</taxon>
        <taxon>Spirochaetia</taxon>
        <taxon>Spirochaetales</taxon>
        <taxon>Sphaerochaetaceae</taxon>
        <taxon>Sphaerochaeta</taxon>
    </lineage>
</organism>
<keyword evidence="4" id="KW-1185">Reference proteome</keyword>
<dbReference type="OrthoDB" id="9775096at2"/>
<dbReference type="PANTHER" id="PTHR35333">
    <property type="entry name" value="BETA-LACTAMASE"/>
    <property type="match status" value="1"/>
</dbReference>
<dbReference type="GO" id="GO:0030655">
    <property type="term" value="P:beta-lactam antibiotic catabolic process"/>
    <property type="evidence" value="ECO:0007669"/>
    <property type="project" value="InterPro"/>
</dbReference>
<dbReference type="eggNOG" id="COG2367">
    <property type="taxonomic scope" value="Bacteria"/>
</dbReference>
<dbReference type="EMBL" id="CP002541">
    <property type="protein sequence ID" value="ADY14539.1"/>
    <property type="molecule type" value="Genomic_DNA"/>
</dbReference>
<dbReference type="InterPro" id="IPR000871">
    <property type="entry name" value="Beta-lactam_class-A"/>
</dbReference>
<dbReference type="KEGG" id="sbu:SpiBuddy_2730"/>
<comment type="catalytic activity">
    <reaction evidence="1">
        <text>a beta-lactam + H2O = a substituted beta-amino acid</text>
        <dbReference type="Rhea" id="RHEA:20401"/>
        <dbReference type="ChEBI" id="CHEBI:15377"/>
        <dbReference type="ChEBI" id="CHEBI:35627"/>
        <dbReference type="ChEBI" id="CHEBI:140347"/>
        <dbReference type="EC" id="3.5.2.6"/>
    </reaction>
</comment>
<dbReference type="GO" id="GO:0008800">
    <property type="term" value="F:beta-lactamase activity"/>
    <property type="evidence" value="ECO:0007669"/>
    <property type="project" value="UniProtKB-EC"/>
</dbReference>
<evidence type="ECO:0000313" key="3">
    <source>
        <dbReference type="EMBL" id="ADY14539.1"/>
    </source>
</evidence>
<dbReference type="Pfam" id="PF13354">
    <property type="entry name" value="Beta-lactamase2"/>
    <property type="match status" value="1"/>
</dbReference>
<sequence>MHTYKRLALILILLFVVGTAVFADEAKVLTDIFHEGPARVTYTKQFEAAVPLSSMQQLLVQLTMQLGTFKQVEGTSNPYTIVFEQGTVTAYISLDGQGSVAGLQFTEVISSKLTLADSVKQITDLDAQTSVLIRRNGQTLASYQADVPLAVGSAFKLGVLAALDDAVKANRMQWGQSVRLEKAYKSLPTGILQDWPVGSQLTIETLATLMISQSDNTAADALLSLVGRQNVDRYLMHSKPTLSTSEMFKLKNPKNSDILARFRSSSVSQRLLLLEELKERELPNAGLFSGDPVAIDVEWFMTAKELATLIERLQSLDLMTVNAGLATKERWQRVAFKGGSEPGVLNLTTYLEDTQKNRYTVVVTANTSKKPLDEKKIMESYQAILNYL</sequence>